<keyword evidence="9" id="KW-0511">Multifunctional enzyme</keyword>
<evidence type="ECO:0000256" key="4">
    <source>
        <dbReference type="ARBA" id="ARBA00022450"/>
    </source>
</evidence>
<dbReference type="PROSITE" id="PS52019">
    <property type="entry name" value="PKS_MFAS_DH"/>
    <property type="match status" value="2"/>
</dbReference>
<dbReference type="InterPro" id="IPR036291">
    <property type="entry name" value="NAD(P)-bd_dom_sf"/>
</dbReference>
<dbReference type="Gene3D" id="3.10.129.110">
    <property type="entry name" value="Polyketide synthase dehydratase"/>
    <property type="match status" value="2"/>
</dbReference>
<keyword evidence="5" id="KW-0963">Cytoplasm</keyword>
<feature type="domain" description="Ketosynthase family 3 (KS3)" evidence="13">
    <location>
        <begin position="1981"/>
        <end position="2419"/>
    </location>
</feature>
<dbReference type="PROSITE" id="PS00012">
    <property type="entry name" value="PHOSPHOPANTETHEINE"/>
    <property type="match status" value="5"/>
</dbReference>
<dbReference type="RefSeq" id="WP_144619013.1">
    <property type="nucleotide sequence ID" value="NZ_CP042161.1"/>
</dbReference>
<dbReference type="PANTHER" id="PTHR43775">
    <property type="entry name" value="FATTY ACID SYNTHASE"/>
    <property type="match status" value="1"/>
</dbReference>
<feature type="region of interest" description="C-terminal hotdog fold" evidence="10">
    <location>
        <begin position="1247"/>
        <end position="1401"/>
    </location>
</feature>
<dbReference type="Pfam" id="PF22336">
    <property type="entry name" value="RhiE-like_linker"/>
    <property type="match status" value="2"/>
</dbReference>
<evidence type="ECO:0000313" key="16">
    <source>
        <dbReference type="Proteomes" id="UP000317713"/>
    </source>
</evidence>
<dbReference type="GO" id="GO:0071770">
    <property type="term" value="P:DIM/DIP cell wall layer assembly"/>
    <property type="evidence" value="ECO:0007669"/>
    <property type="project" value="TreeGrafter"/>
</dbReference>
<evidence type="ECO:0000256" key="2">
    <source>
        <dbReference type="ARBA" id="ARBA00004496"/>
    </source>
</evidence>
<dbReference type="SMART" id="SM00825">
    <property type="entry name" value="PKS_KS"/>
    <property type="match status" value="3"/>
</dbReference>
<feature type="region of interest" description="N-terminal hotdog fold" evidence="10">
    <location>
        <begin position="2609"/>
        <end position="2732"/>
    </location>
</feature>
<dbReference type="GO" id="GO:0004312">
    <property type="term" value="F:fatty acid synthase activity"/>
    <property type="evidence" value="ECO:0007669"/>
    <property type="project" value="TreeGrafter"/>
</dbReference>
<feature type="region of interest" description="C-terminal hotdog fold" evidence="10">
    <location>
        <begin position="2746"/>
        <end position="2902"/>
    </location>
</feature>
<dbReference type="Pfam" id="PF08242">
    <property type="entry name" value="Methyltransf_12"/>
    <property type="match status" value="1"/>
</dbReference>
<dbReference type="SMART" id="SM01294">
    <property type="entry name" value="PKS_PP_betabranch"/>
    <property type="match status" value="3"/>
</dbReference>
<dbReference type="GO" id="GO:0005886">
    <property type="term" value="C:plasma membrane"/>
    <property type="evidence" value="ECO:0007669"/>
    <property type="project" value="TreeGrafter"/>
</dbReference>
<keyword evidence="6" id="KW-0597">Phosphoprotein</keyword>
<keyword evidence="4" id="KW-0596">Phosphopantetheine</keyword>
<sequence>MDQLNALTYKLLWGQLWELGQFTQHPFDLDALKAKVHSRYGSWLKESLTQLTEQGYIRLPQGQGLAKAAPPVHLNEVWEEWAAAKKEWLHNPNLHAQVNLLETALRALPAILTGRTSATDVLFPNGSMELVEGIYKYNPVSDYFNEVLANTAAAYVKSLGQGQQMRILELGAGTGDTSEIVFRKLEPYRVQIAEYVYSDLSKALLIRAQEQYGPAVPYLSCRIVNVEEPLEEQGISSGTFDMVIASNVLHATKNIRHTLRTVKSALKKNGLLLLNEMSNNTLFAHLTFGLLDGWWLYEDDWLRIPGSPALTSETWTKVLEQEGFQSVYFPAQEARSLGQQIIACQSDGVVRKSGTSSAKRTGSNMDTAAAMIVSTTADDTGKVEPKADWTAQDNDRYVQAVKLMLRKHISTALKVDHDQVAPNHAFADYGLDSITSVHLIQLVNEELGLELPTTVLFTYSSINQFTGYLLAEHGEAVSRVFGAADRIAPQAAVRPNEVESPPAFQKADARAQGPAHKEPIAIIGMSGRFAKSRSMEELWEHLASGTDLVGEITRWKQSDSNIVRYGSLLDDYDEFDPYFFHISATEAVYMDPQQRLFLEESWKALEDAGYAGSAMEGRRCGVYVGYNIGDYMHLIGDNPPAQAMWGNAGAIVAARISYYLNLRGPAIAVDTACSSSLVSVHLACQGLWARETDMSLAGGVFIQSTPTFHDGAQRAGMLSASGRCYTFDERADGFVPGEGVGAVVLKRLSDAIADGDHIYGVIAGSGMNQDGTTNGITAPSGAAQEELEREVYEQFGIDPGRIQLVEAHGTGTKLGDPIEHEALTRAFRHYTAKTEYCAIGSIKTTIGHTIAAAGIAGLIKLMLSLKYKKLPPSLHYQKGNANIRMEGSPFYVNTHLKEWPAEPGESRFAAISSFGFSGTNVHMVLQEAPTIDRQPRPTRSHLLVLSAQSDAQLRQQAEQLIAYCGKHPEADVGDMSYTLLIGRKHLPHRLACVIEDVTALVAVLNRWLLEGSAPGLFTSVVHEWERQEDAIKKNEGLACIMEWRNSEFDKPEMLERIASLYQQGYELAYDKLFTASQYSRISLPVYPFARERFWVPLSGVSESVLHPLVHRNTSTLTEQRYSSVFTGDEPFFTDHVLNGQKIFPGSAYLEMAHAAVRLATESAADDGRILQLKHVGWVQPLIARDEPVVLHIALASGENEEITFEVYSLSGDKDREEAVVHFQGSGRWTAAAPEERLNVREAQAACRHTVSSEACYEAFAQIGFHYGITHKGIEQLHIGEQATLVKLSMPADRGSVEPFTMHPGLLDAALQSMAGLVFGENNVSPLDGSLRLSPLLPFAIETLDIVHAMDAEMWAYLRFSHDSGMRGGIKKIDIDLVDAQGRLCVRIKGYAARPVQANAHSDEGVLLFEPIWETAEDSIGTNEAVHRYERRIVVATEDCAFALKEIEGQGDDVRCIALQTEHQDKIDLRYHAYAEQLLGIVQEVLQDNRSTMIQLLIGHTDQQQLAAGLSGMLKTAAMEEPRIAGQLIELEAQSSEQHLAQLLAAYAKHPEWQHIRLNREQQSILRWREMRTVPESSTVVPWKDGGVYLITGGTGGLGVLFAEEIARRTRGAAVILAGRSALDQNKRERIEQLTNRGLTVEYRQTDVGSLEAVETLIQEICRKYGTLNGILHGAGVIQDAYLKKKSGVELQQVLRPKVSGTVHLDDATHHIPLDFFLLFSALAGVIGNPAQADYAAANAFLNRFAAYRNELVGAGQRHGRTLSICWPLWQEGGMQVHAETAKLLKQKSGMRAMASSTGIQAFYMALAAGKSQITVIDGEKETLRAFMRMAQNEGKEQAFESGMKEPAAWDQSDALQEKAVAYLTNLISSVAGTPASRMDPDAPMETYGLDSVMVMQITSRLEAAFGSLSKTLFFEYPNIGRLAAFFIEHHRFRLAELVGAKIAAEDSMSPITVLPKPKEARRRAARPMSKRPTEARDGSRVHDIAIIGIAGRYPGAKNVEQFWEKLRDGQDCISEIPPDRWDHSVYYDPDKSKPGKVYTKWGGFVEGVDRFDPLFFNISPREAEIMDPQERLFLQCVYESIEDAGYTRETLAAEGQGKTKRVGVFVGVMNEEYQLYGAELTARGKPIALSGNPSSVANRVSYFCDFKGPSMAVDTMCSSSLSAIHLACQSLRQGESRVAVAGGVNVSVHPNKYIFLSQGKFVSSKGRCESFGKDGDGYVPGEGVGAAVLKPLEDAIADGDHIYGIIKGTAINHGGKTNGYSVPSPAAQADVIGEAIKDAGIDPRTISYIEAHGTGTSLGDPIEIAGLSQSFRAYTADDRFCAIGSAKSNIGHCESAAGIAGLTKVLLQMKYGQLAPSLHAEELNPNIDFEQSPFVVQRTLEAWNRPVLTIDGTAREIPRIAGLSSFGAGGSNGHLVIEEYISDEHVTGEKQTYHRHDPAIIVLSARNEERLQLVAQRLLSLIRDQGCDHTNLENLAYTLQVGREAMEERLAMLVGSIEELENKLLAYLEDREDRDNVFRGHIQTNELMQMWRTDEDLSETFKAWMRKGKFGKILGLWVKGLNIDWRLLYEDTVPRRMSLPTYPFAEERYWIPEIDSIFAREGEGGKPLHPLLHRNTSEVSQLRFSSLFTGKEHFLSDHVVHGNKIMPGAAYLEMIRAAAEAAAGKLLSSAGTRLHQIVWRKPLVINDASSEVHIRLRKEDEGLACEVFTDQGEDENEALYCTATVSLQEPEESPIMDMEVIRAQCSGPKLSGEQCYRAFESAGLLYGPGNRGIRSIYTGNAQALANVFVPAEAAGTPHDYVLHPSLIDSVFQATIGLFPRQVLEAMEGQPQSVSPIVPFVLEELDILGPCSGEMWAWIRFSSGLLPESPIRKLDIELIDSSGIVCVRMRGLTSRRIDGEEVRDQPVATPKETLLFQPIWERKPCYTENTVTYTRRIVLLGGSDSSLADQLMQQGGGAEVHLLGDGLESMTLESRYTFYAKRMLKQLQSALYGTEGRTLIQLVLPYNDNQRLMVGLSGMLKTAALEHPGVVGQTILLGKDSAGPVIAGIIEENGSEPEDDVIRYEAGNRYVQRLVEMGLKNGVPVPWKHNGTYLITGGCGKLGMIAARDAAARTSGANLILTGRSAHDEQIQKHLDELKAVGAHAEYCSLDISDASAIQETIERIEARYGGLSGIIHCAGTRADSFILKKTEIDIDRVFAAKVAGLIHLDRSTRHMELDFMLLYSSLAGTLGNFGQADYAAANGFMDAFAAHRNDLTASGLRKGKACSIAWPLWEKGGMQIDEETLSMMNRLTGMSVLETADGLHALYAAAVSAADHVLTIAGDPSRIRAALTAGSQSPPHAQARPAAVVQQPVKADGIPAFPQDELEQKTIAYLKSLVSAVIKLPIQRMHEDTPFEKYGVDSVTIMQLTASLEQSFGTLSKTLFFEYMTIRELAGYLMRAHLGRLPAVLGLEDGSSFESAASIPERAGLSRHDSHAVEKVEPPAGNNDVESVGATTEWRPEDIAIIGVAGRYPGARDVEAFWHNIRNGVDSITEIPADRWNHEAIFDAEPDKQGKTYSKWGGFLEGVDRFDPLFFHISRKEAAFMDPQERLFLQCTYELLQDAGYTRQDLQQLDSSGLGGNVGVYVGVMYEEYQLYGAEETVRGQPMALSGSASSIANRVSYFCNFHGPSLAIDTMCSSSLSAIHLACQSLREGECDAAIAGGVNLSIHPNKYLALAQGKFASSKGRCESFGEGGDGYVPGEGVGAVLLKPLSRAIADNDRIYGVIKGSAVNHGGKTNGYSVPNPKAQASVIERAIRKSGIDPGAISYIEAHGTGTALGDPIEVKGLSDVWKTSALPTSACALGSVKSNIGHCESAAGIAGLTKVLMQLKYGELAPSLHSEKLNPNIVFPDTPFRVQQKLEKWKRPVVEAGGEKQEMPRIAGISSFGAGGSNAHLIVEEYNPPAAVHSVDQAGSTVPIVLSAPNKEGLKRLASRYLDAIAMRQITDDNLSGAAYTLQVGREAMEERAAMSVSSVLELKRGLQAIAENGRMEKLHLGRVKSGAALSELQAGAPDESTWLGWFASEKFDPLLSLWVSGIDFDWRLVYGKTAPTRISLPAYPFAEERYWYNISGNGHQSAGTYGSESAPAPKVQIHEAGTMDREAVETITLRPLSNIPDQIDHGSGHSLRLPPIKLKKIDGVSKQRISLDVLTEQLAESLADAMFMERAELDPERKFIEIGVDSIIGVEWIKAVNKKYDVSITATKIYDYSTLSEFAAYLHGVIAEKAASVGNETEAKAEAEHDYDHDHDHVSRLPKQTAALTAAEHENSAEERTPPPNNGVSLEVLEEQLVQSMAEAMFMQPDEIDPEIKFVDIGVDSIVGVEWIKAVNKQYGTSITATKIYDYSTIRQFAAYLSSELSRGQGASPEQETVRSPLMLDDILQQVESGRLDIHEANDYVSRLILEEERN</sequence>
<dbReference type="InterPro" id="IPR009081">
    <property type="entry name" value="PP-bd_ACP"/>
</dbReference>
<dbReference type="Gene3D" id="3.40.50.720">
    <property type="entry name" value="NAD(P)-binding Rossmann-like Domain"/>
    <property type="match status" value="2"/>
</dbReference>
<dbReference type="InterPro" id="IPR013968">
    <property type="entry name" value="PKS_KR"/>
</dbReference>
<organism evidence="15 16">
    <name type="scientific">Brevibacillus brevis</name>
    <name type="common">Bacillus brevis</name>
    <dbReference type="NCBI Taxonomy" id="1393"/>
    <lineage>
        <taxon>Bacteria</taxon>
        <taxon>Bacillati</taxon>
        <taxon>Bacillota</taxon>
        <taxon>Bacilli</taxon>
        <taxon>Bacillales</taxon>
        <taxon>Paenibacillaceae</taxon>
        <taxon>Brevibacillus</taxon>
    </lineage>
</organism>
<evidence type="ECO:0000256" key="11">
    <source>
        <dbReference type="SAM" id="MobiDB-lite"/>
    </source>
</evidence>
<evidence type="ECO:0000313" key="15">
    <source>
        <dbReference type="EMBL" id="QDS37502.1"/>
    </source>
</evidence>
<proteinExistence type="predicted"/>
<evidence type="ECO:0000256" key="6">
    <source>
        <dbReference type="ARBA" id="ARBA00022553"/>
    </source>
</evidence>
<dbReference type="InterPro" id="IPR050091">
    <property type="entry name" value="PKS_NRPS_Biosynth_Enz"/>
</dbReference>
<dbReference type="InterPro" id="IPR029063">
    <property type="entry name" value="SAM-dependent_MTases_sf"/>
</dbReference>
<dbReference type="InterPro" id="IPR020841">
    <property type="entry name" value="PKS_Beta-ketoAc_synthase_dom"/>
</dbReference>
<dbReference type="PROSITE" id="PS52004">
    <property type="entry name" value="KS3_2"/>
    <property type="match status" value="3"/>
</dbReference>
<evidence type="ECO:0000259" key="12">
    <source>
        <dbReference type="PROSITE" id="PS50075"/>
    </source>
</evidence>
<dbReference type="InterPro" id="IPR054514">
    <property type="entry name" value="RhiE-like_linker"/>
</dbReference>
<feature type="active site" description="Proton acceptor; for dehydratase activity" evidence="10">
    <location>
        <position position="2638"/>
    </location>
</feature>
<dbReference type="InterPro" id="IPR018201">
    <property type="entry name" value="Ketoacyl_synth_AS"/>
</dbReference>
<dbReference type="Pfam" id="PF22621">
    <property type="entry name" value="CurL-like_PKS_C"/>
    <property type="match status" value="1"/>
</dbReference>
<dbReference type="SMART" id="SM00826">
    <property type="entry name" value="PKS_DH"/>
    <property type="match status" value="2"/>
</dbReference>
<dbReference type="SUPFAM" id="SSF53901">
    <property type="entry name" value="Thiolase-like"/>
    <property type="match status" value="3"/>
</dbReference>
<dbReference type="Pfam" id="PF14765">
    <property type="entry name" value="PS-DH"/>
    <property type="match status" value="2"/>
</dbReference>
<feature type="domain" description="Ketosynthase family 3 (KS3)" evidence="13">
    <location>
        <begin position="3500"/>
        <end position="3939"/>
    </location>
</feature>
<feature type="domain" description="Carrier" evidence="12">
    <location>
        <begin position="399"/>
        <end position="473"/>
    </location>
</feature>
<dbReference type="GO" id="GO:0004315">
    <property type="term" value="F:3-oxoacyl-[acyl-carrier-protein] synthase activity"/>
    <property type="evidence" value="ECO:0007669"/>
    <property type="project" value="InterPro"/>
</dbReference>
<dbReference type="Proteomes" id="UP000317713">
    <property type="component" value="Chromosome"/>
</dbReference>
<dbReference type="SUPFAM" id="SSF47336">
    <property type="entry name" value="ACP-like"/>
    <property type="match status" value="5"/>
</dbReference>
<dbReference type="EMBL" id="CP042161">
    <property type="protein sequence ID" value="QDS37502.1"/>
    <property type="molecule type" value="Genomic_DNA"/>
</dbReference>
<evidence type="ECO:0000256" key="5">
    <source>
        <dbReference type="ARBA" id="ARBA00022490"/>
    </source>
</evidence>
<dbReference type="InterPro" id="IPR036736">
    <property type="entry name" value="ACP-like_sf"/>
</dbReference>
<evidence type="ECO:0000256" key="1">
    <source>
        <dbReference type="ARBA" id="ARBA00003299"/>
    </source>
</evidence>
<dbReference type="InterPro" id="IPR057326">
    <property type="entry name" value="KR_dom"/>
</dbReference>
<name>A0A517IF55_BREBE</name>
<feature type="domain" description="PKS/mFAS DH" evidence="14">
    <location>
        <begin position="2609"/>
        <end position="2902"/>
    </location>
</feature>
<feature type="domain" description="Carrier" evidence="12">
    <location>
        <begin position="4185"/>
        <end position="4261"/>
    </location>
</feature>
<dbReference type="Pfam" id="PF02801">
    <property type="entry name" value="Ketoacyl-synt_C"/>
    <property type="match status" value="3"/>
</dbReference>
<feature type="active site" description="Proton donor; for dehydratase activity" evidence="10">
    <location>
        <position position="1307"/>
    </location>
</feature>
<comment type="subcellular location">
    <subcellularLocation>
        <location evidence="2">Cytoplasm</location>
    </subcellularLocation>
</comment>
<evidence type="ECO:0000259" key="14">
    <source>
        <dbReference type="PROSITE" id="PS52019"/>
    </source>
</evidence>
<dbReference type="InterPro" id="IPR014031">
    <property type="entry name" value="Ketoacyl_synth_C"/>
</dbReference>
<feature type="region of interest" description="Disordered" evidence="11">
    <location>
        <begin position="3466"/>
        <end position="3492"/>
    </location>
</feature>
<feature type="region of interest" description="Disordered" evidence="11">
    <location>
        <begin position="4271"/>
        <end position="4290"/>
    </location>
</feature>
<gene>
    <name evidence="15" type="ORF">FPS98_27985</name>
</gene>
<keyword evidence="8" id="KW-0677">Repeat</keyword>
<feature type="domain" description="Ketosynthase family 3 (KS3)" evidence="13">
    <location>
        <begin position="517"/>
        <end position="927"/>
    </location>
</feature>
<dbReference type="InterPro" id="IPR042104">
    <property type="entry name" value="PKS_dehydratase_sf"/>
</dbReference>
<feature type="compositionally biased region" description="Basic and acidic residues" evidence="11">
    <location>
        <begin position="4272"/>
        <end position="4290"/>
    </location>
</feature>
<evidence type="ECO:0000256" key="8">
    <source>
        <dbReference type="ARBA" id="ARBA00022737"/>
    </source>
</evidence>
<dbReference type="Gene3D" id="3.40.47.10">
    <property type="match status" value="3"/>
</dbReference>
<dbReference type="InterPro" id="IPR049552">
    <property type="entry name" value="PKS_DH_N"/>
</dbReference>
<dbReference type="InterPro" id="IPR006162">
    <property type="entry name" value="Ppantetheine_attach_site"/>
</dbReference>
<dbReference type="SUPFAM" id="SSF53335">
    <property type="entry name" value="S-adenosyl-L-methionine-dependent methyltransferases"/>
    <property type="match status" value="1"/>
</dbReference>
<feature type="region of interest" description="N-terminal hotdog fold" evidence="10">
    <location>
        <begin position="1106"/>
        <end position="1233"/>
    </location>
</feature>
<protein>
    <submittedName>
        <fullName evidence="15">SDR family NAD(P)-dependent oxidoreductase</fullName>
    </submittedName>
</protein>
<dbReference type="Pfam" id="PF21089">
    <property type="entry name" value="PKS_DH_N"/>
    <property type="match status" value="2"/>
</dbReference>
<dbReference type="Gene3D" id="1.10.1200.10">
    <property type="entry name" value="ACP-like"/>
    <property type="match status" value="5"/>
</dbReference>
<dbReference type="InterPro" id="IPR013217">
    <property type="entry name" value="Methyltransf_12"/>
</dbReference>
<accession>A0A517IF55</accession>
<feature type="active site" description="Proton donor; for dehydratase activity" evidence="10">
    <location>
        <position position="2808"/>
    </location>
</feature>
<dbReference type="CDD" id="cd00833">
    <property type="entry name" value="PKS"/>
    <property type="match status" value="3"/>
</dbReference>
<evidence type="ECO:0000256" key="9">
    <source>
        <dbReference type="ARBA" id="ARBA00023268"/>
    </source>
</evidence>
<dbReference type="GO" id="GO:0006633">
    <property type="term" value="P:fatty acid biosynthetic process"/>
    <property type="evidence" value="ECO:0007669"/>
    <property type="project" value="InterPro"/>
</dbReference>
<dbReference type="InterPro" id="IPR049900">
    <property type="entry name" value="PKS_mFAS_DH"/>
</dbReference>
<keyword evidence="7" id="KW-0808">Transferase</keyword>
<feature type="domain" description="Carrier" evidence="12">
    <location>
        <begin position="4319"/>
        <end position="4396"/>
    </location>
</feature>
<dbReference type="Pfam" id="PF00109">
    <property type="entry name" value="ketoacyl-synt"/>
    <property type="match status" value="3"/>
</dbReference>
<dbReference type="SMART" id="SM00822">
    <property type="entry name" value="PKS_KR"/>
    <property type="match status" value="2"/>
</dbReference>
<dbReference type="Pfam" id="PF08659">
    <property type="entry name" value="KR"/>
    <property type="match status" value="2"/>
</dbReference>
<dbReference type="PANTHER" id="PTHR43775:SF37">
    <property type="entry name" value="SI:DKEY-61P9.11"/>
    <property type="match status" value="1"/>
</dbReference>
<dbReference type="InterPro" id="IPR020807">
    <property type="entry name" value="PKS_DH"/>
</dbReference>
<dbReference type="Gene3D" id="3.40.50.150">
    <property type="entry name" value="Vaccinia Virus protein VP39"/>
    <property type="match status" value="1"/>
</dbReference>
<dbReference type="SMART" id="SM00823">
    <property type="entry name" value="PKS_PP"/>
    <property type="match status" value="5"/>
</dbReference>
<dbReference type="FunFam" id="3.40.47.10:FF:000019">
    <property type="entry name" value="Polyketide synthase type I"/>
    <property type="match status" value="2"/>
</dbReference>
<dbReference type="Pfam" id="PF00550">
    <property type="entry name" value="PP-binding"/>
    <property type="match status" value="5"/>
</dbReference>
<dbReference type="Gene3D" id="1.10.1240.100">
    <property type="match status" value="3"/>
</dbReference>
<dbReference type="GO" id="GO:0005737">
    <property type="term" value="C:cytoplasm"/>
    <property type="evidence" value="ECO:0007669"/>
    <property type="project" value="UniProtKB-SubCell"/>
</dbReference>
<evidence type="ECO:0000259" key="13">
    <source>
        <dbReference type="PROSITE" id="PS52004"/>
    </source>
</evidence>
<reference evidence="15 16" key="1">
    <citation type="submission" date="2019-07" db="EMBL/GenBank/DDBJ databases">
        <title>Characterization of Brevibacillus brevis HK544, as a potential biocontrol agent.</title>
        <authorList>
            <person name="Kim H."/>
        </authorList>
    </citation>
    <scope>NUCLEOTIDE SEQUENCE [LARGE SCALE GENOMIC DNA]</scope>
    <source>
        <strain evidence="15 16">HK544</strain>
    </source>
</reference>
<feature type="domain" description="Carrier" evidence="12">
    <location>
        <begin position="1854"/>
        <end position="1930"/>
    </location>
</feature>
<feature type="active site" description="Proton acceptor; for dehydratase activity" evidence="10">
    <location>
        <position position="1135"/>
    </location>
</feature>
<feature type="domain" description="Carrier" evidence="12">
    <location>
        <begin position="3365"/>
        <end position="3441"/>
    </location>
</feature>
<feature type="compositionally biased region" description="Basic and acidic residues" evidence="11">
    <location>
        <begin position="3468"/>
        <end position="3481"/>
    </location>
</feature>
<dbReference type="InterPro" id="IPR014030">
    <property type="entry name" value="Ketoacyl_synth_N"/>
</dbReference>
<dbReference type="CDD" id="cd08953">
    <property type="entry name" value="KR_2_SDR_x"/>
    <property type="match status" value="2"/>
</dbReference>
<evidence type="ECO:0000256" key="7">
    <source>
        <dbReference type="ARBA" id="ARBA00022679"/>
    </source>
</evidence>
<evidence type="ECO:0000256" key="3">
    <source>
        <dbReference type="ARBA" id="ARBA00004789"/>
    </source>
</evidence>
<comment type="pathway">
    <text evidence="3">Antibiotic biosynthesis; bacillaene biosynthesis.</text>
</comment>
<dbReference type="SUPFAM" id="SSF51735">
    <property type="entry name" value="NAD(P)-binding Rossmann-fold domains"/>
    <property type="match status" value="4"/>
</dbReference>
<dbReference type="InterPro" id="IPR049551">
    <property type="entry name" value="PKS_DH_C"/>
</dbReference>
<dbReference type="PROSITE" id="PS00606">
    <property type="entry name" value="KS3_1"/>
    <property type="match status" value="1"/>
</dbReference>
<dbReference type="GO" id="GO:0031177">
    <property type="term" value="F:phosphopantetheine binding"/>
    <property type="evidence" value="ECO:0007669"/>
    <property type="project" value="InterPro"/>
</dbReference>
<feature type="domain" description="PKS/mFAS DH" evidence="14">
    <location>
        <begin position="1106"/>
        <end position="1401"/>
    </location>
</feature>
<dbReference type="InterPro" id="IPR016039">
    <property type="entry name" value="Thiolase-like"/>
</dbReference>
<dbReference type="UniPathway" id="UPA01003"/>
<evidence type="ECO:0000256" key="10">
    <source>
        <dbReference type="PROSITE-ProRule" id="PRU01363"/>
    </source>
</evidence>
<comment type="function">
    <text evidence="1">Involved in some intermediate steps for the synthesis of the antibiotic polyketide bacillaene which is involved in secondary metabolism.</text>
</comment>
<dbReference type="InterPro" id="IPR020806">
    <property type="entry name" value="PKS_PP-bd"/>
</dbReference>
<dbReference type="PROSITE" id="PS50075">
    <property type="entry name" value="CARRIER"/>
    <property type="match status" value="5"/>
</dbReference>